<evidence type="ECO:0000256" key="3">
    <source>
        <dbReference type="ARBA" id="ARBA00022679"/>
    </source>
</evidence>
<evidence type="ECO:0000256" key="1">
    <source>
        <dbReference type="ARBA" id="ARBA00008361"/>
    </source>
</evidence>
<gene>
    <name evidence="5" type="ORF">HOLDEFILI_03121</name>
</gene>
<evidence type="ECO:0000313" key="6">
    <source>
        <dbReference type="Proteomes" id="UP000005950"/>
    </source>
</evidence>
<dbReference type="RefSeq" id="WP_006060286.1">
    <property type="nucleotide sequence ID" value="NZ_GG657561.1"/>
</dbReference>
<evidence type="ECO:0000259" key="4">
    <source>
        <dbReference type="Pfam" id="PF08241"/>
    </source>
</evidence>
<dbReference type="CDD" id="cd02440">
    <property type="entry name" value="AdoMet_MTases"/>
    <property type="match status" value="1"/>
</dbReference>
<dbReference type="Gene3D" id="3.40.50.150">
    <property type="entry name" value="Vaccinia Virus protein VP39"/>
    <property type="match status" value="1"/>
</dbReference>
<reference evidence="5 6" key="1">
    <citation type="submission" date="2008-12" db="EMBL/GenBank/DDBJ databases">
        <authorList>
            <person name="Fulton L."/>
            <person name="Clifton S."/>
            <person name="Fulton B."/>
            <person name="Xu J."/>
            <person name="Minx P."/>
            <person name="Pepin K.H."/>
            <person name="Johnson M."/>
            <person name="Bhonagiri V."/>
            <person name="Nash W.E."/>
            <person name="Mardis E.R."/>
            <person name="Wilson R.K."/>
        </authorList>
    </citation>
    <scope>NUCLEOTIDE SEQUENCE [LARGE SCALE GENOMIC DNA]</scope>
    <source>
        <strain evidence="5 6">DSM 12042</strain>
    </source>
</reference>
<dbReference type="EMBL" id="ACCF01000196">
    <property type="protein sequence ID" value="EEF66749.1"/>
    <property type="molecule type" value="Genomic_DNA"/>
</dbReference>
<dbReference type="InterPro" id="IPR029063">
    <property type="entry name" value="SAM-dependent_MTases_sf"/>
</dbReference>
<organism evidence="5 6">
    <name type="scientific">Holdemania filiformis DSM 12042</name>
    <dbReference type="NCBI Taxonomy" id="545696"/>
    <lineage>
        <taxon>Bacteria</taxon>
        <taxon>Bacillati</taxon>
        <taxon>Bacillota</taxon>
        <taxon>Erysipelotrichia</taxon>
        <taxon>Erysipelotrichales</taxon>
        <taxon>Erysipelotrichaceae</taxon>
        <taxon>Holdemania</taxon>
    </lineage>
</organism>
<dbReference type="STRING" id="545696.HOLDEFILI_03121"/>
<dbReference type="PANTHER" id="PTHR44942:SF4">
    <property type="entry name" value="METHYLTRANSFERASE TYPE 11 DOMAIN-CONTAINING PROTEIN"/>
    <property type="match status" value="1"/>
</dbReference>
<feature type="domain" description="Methyltransferase type 11" evidence="4">
    <location>
        <begin position="43"/>
        <end position="134"/>
    </location>
</feature>
<keyword evidence="2 5" id="KW-0489">Methyltransferase</keyword>
<sequence length="256" mass="29702">MELRLKFNEDEQNYDRFRPGYPDALMQDVIESFHAGTQSRIMEIGIGTGQATQPILDTGCDLTAVELGENLARFVRGKFKQAPRFQVILGDFMELELAENSWDGIYSATAFHWLPPEAALEKVLRLLKPQGCLALFWNHPYPNRLEDLSNRINREVYQQFCPSDQALKEFDETDLAVWRDRLIQAGFASVQTRLYHRERTLNIEEYLGLLNTYSDHRALPEARRRAFEQEMALRLQATGGQIRIYDTLDLYLARKP</sequence>
<protein>
    <submittedName>
        <fullName evidence="5">Methyltransferase domain protein</fullName>
    </submittedName>
</protein>
<comment type="similarity">
    <text evidence="1">Belongs to the methyltransferase superfamily.</text>
</comment>
<dbReference type="eggNOG" id="COG0030">
    <property type="taxonomic scope" value="Bacteria"/>
</dbReference>
<dbReference type="PANTHER" id="PTHR44942">
    <property type="entry name" value="METHYLTRANSF_11 DOMAIN-CONTAINING PROTEIN"/>
    <property type="match status" value="1"/>
</dbReference>
<evidence type="ECO:0000313" key="5">
    <source>
        <dbReference type="EMBL" id="EEF66749.1"/>
    </source>
</evidence>
<keyword evidence="3 5" id="KW-0808">Transferase</keyword>
<evidence type="ECO:0000256" key="2">
    <source>
        <dbReference type="ARBA" id="ARBA00022603"/>
    </source>
</evidence>
<accession>B9YBB4</accession>
<dbReference type="OrthoDB" id="9797252at2"/>
<dbReference type="AlphaFoldDB" id="B9YBB4"/>
<dbReference type="SUPFAM" id="SSF53335">
    <property type="entry name" value="S-adenosyl-L-methionine-dependent methyltransferases"/>
    <property type="match status" value="1"/>
</dbReference>
<reference evidence="5 6" key="2">
    <citation type="submission" date="2009-02" db="EMBL/GenBank/DDBJ databases">
        <title>Draft genome sequence of Holdemania filiformis DSM 12042.</title>
        <authorList>
            <person name="Sudarsanam P."/>
            <person name="Ley R."/>
            <person name="Guruge J."/>
            <person name="Turnbaugh P.J."/>
            <person name="Mahowald M."/>
            <person name="Liep D."/>
            <person name="Gordon J."/>
        </authorList>
    </citation>
    <scope>NUCLEOTIDE SEQUENCE [LARGE SCALE GENOMIC DNA]</scope>
    <source>
        <strain evidence="5 6">DSM 12042</strain>
    </source>
</reference>
<comment type="caution">
    <text evidence="5">The sequence shown here is derived from an EMBL/GenBank/DDBJ whole genome shotgun (WGS) entry which is preliminary data.</text>
</comment>
<dbReference type="HOGENOM" id="CLU_049344_7_1_9"/>
<dbReference type="Pfam" id="PF08241">
    <property type="entry name" value="Methyltransf_11"/>
    <property type="match status" value="1"/>
</dbReference>
<name>B9YBB4_9FIRM</name>
<dbReference type="GO" id="GO:0032259">
    <property type="term" value="P:methylation"/>
    <property type="evidence" value="ECO:0007669"/>
    <property type="project" value="UniProtKB-KW"/>
</dbReference>
<dbReference type="InterPro" id="IPR013216">
    <property type="entry name" value="Methyltransf_11"/>
</dbReference>
<dbReference type="InterPro" id="IPR051052">
    <property type="entry name" value="Diverse_substrate_MTase"/>
</dbReference>
<dbReference type="GO" id="GO:0008757">
    <property type="term" value="F:S-adenosylmethionine-dependent methyltransferase activity"/>
    <property type="evidence" value="ECO:0007669"/>
    <property type="project" value="InterPro"/>
</dbReference>
<proteinExistence type="inferred from homology"/>
<dbReference type="Proteomes" id="UP000005950">
    <property type="component" value="Unassembled WGS sequence"/>
</dbReference>